<evidence type="ECO:0000256" key="4">
    <source>
        <dbReference type="RuleBase" id="RU003345"/>
    </source>
</evidence>
<keyword evidence="2 4" id="KW-0560">Oxidoreductase</keyword>
<dbReference type="Gene3D" id="3.40.309.10">
    <property type="entry name" value="Aldehyde Dehydrogenase, Chain A, domain 2"/>
    <property type="match status" value="1"/>
</dbReference>
<dbReference type="InterPro" id="IPR016161">
    <property type="entry name" value="Ald_DH/histidinol_DH"/>
</dbReference>
<keyword evidence="7" id="KW-1185">Reference proteome</keyword>
<gene>
    <name evidence="6" type="ORF">LIP_0421</name>
</gene>
<organism evidence="6 7">
    <name type="scientific">Limnochorda pilosa</name>
    <dbReference type="NCBI Taxonomy" id="1555112"/>
    <lineage>
        <taxon>Bacteria</taxon>
        <taxon>Bacillati</taxon>
        <taxon>Bacillota</taxon>
        <taxon>Limnochordia</taxon>
        <taxon>Limnochordales</taxon>
        <taxon>Limnochordaceae</taxon>
        <taxon>Limnochorda</taxon>
    </lineage>
</organism>
<name>A0A0K2SGP1_LIMPI</name>
<dbReference type="PANTHER" id="PTHR42991">
    <property type="entry name" value="ALDEHYDE DEHYDROGENASE"/>
    <property type="match status" value="1"/>
</dbReference>
<reference evidence="7" key="2">
    <citation type="journal article" date="2016" name="Int. J. Syst. Evol. Microbiol.">
        <title>Complete genome sequence and cell structure of Limnochorda pilosa, a Gram-negative spore-former within the phylum Firmicutes.</title>
        <authorList>
            <person name="Watanabe M."/>
            <person name="Kojima H."/>
            <person name="Fukui M."/>
        </authorList>
    </citation>
    <scope>NUCLEOTIDE SEQUENCE [LARGE SCALE GENOMIC DNA]</scope>
    <source>
        <strain evidence="7">HC45</strain>
    </source>
</reference>
<protein>
    <submittedName>
        <fullName evidence="6">Aldehyde dehydrogenase</fullName>
    </submittedName>
</protein>
<dbReference type="Pfam" id="PF00171">
    <property type="entry name" value="Aldedh"/>
    <property type="match status" value="1"/>
</dbReference>
<dbReference type="SUPFAM" id="SSF53720">
    <property type="entry name" value="ALDH-like"/>
    <property type="match status" value="1"/>
</dbReference>
<dbReference type="Gene3D" id="3.40.605.10">
    <property type="entry name" value="Aldehyde Dehydrogenase, Chain A, domain 1"/>
    <property type="match status" value="1"/>
</dbReference>
<comment type="similarity">
    <text evidence="1 4">Belongs to the aldehyde dehydrogenase family.</text>
</comment>
<dbReference type="InterPro" id="IPR029510">
    <property type="entry name" value="Ald_DH_CS_GLU"/>
</dbReference>
<dbReference type="FunFam" id="3.40.605.10:FF:000007">
    <property type="entry name" value="NAD/NADP-dependent betaine aldehyde dehydrogenase"/>
    <property type="match status" value="1"/>
</dbReference>
<feature type="active site" evidence="3">
    <location>
        <position position="245"/>
    </location>
</feature>
<sequence length="475" mass="50851">MEMFIGGRWTSSGEQVDVRSPYDGRVVGRVPLAGSSDVERAIASAVRGTAVMRDLPAHERSAILKRTGERLMERLDAIADLLSREVGKTIREARAEVQRSAGLFSWAAEEAKRLSGETIPFDAAPGAEDRIGFFLRVPVGVVAAITPFNVPLALAAHKLAPALAAGNSVLFKPTTATPLADLELVRALVDAGLPPDAINAVTGRGSTVGDAIVSAPQVRMITFTGSREVGRSLTSRAGFKKLTMELGGNAPCVVRPSADVSRAAGAIVRGGYAIAGQNCISVQRVLAHSAVYAPLIDEVADRVKKLRSGDPLDEATDMGPVINGAEAERIEEWIQEAVGKGARLVTGGHREGTLVEPTVLADVPLDCRVSTEELFGPVVAFYRVDDLEEIVRIANGVDYGLQSGIFTQDVDEAFWLARRLDAGGVWINDVSTFRVDFMPYGGMKGSGYGREGVRFAMEEMTEIKVIAWRLRAPQM</sequence>
<proteinExistence type="inferred from homology"/>
<dbReference type="InterPro" id="IPR015590">
    <property type="entry name" value="Aldehyde_DH_dom"/>
</dbReference>
<dbReference type="InterPro" id="IPR051020">
    <property type="entry name" value="ALDH-related_metabolic_enz"/>
</dbReference>
<dbReference type="EMBL" id="AP014924">
    <property type="protein sequence ID" value="BAS26278.1"/>
    <property type="molecule type" value="Genomic_DNA"/>
</dbReference>
<dbReference type="PROSITE" id="PS00687">
    <property type="entry name" value="ALDEHYDE_DEHYDR_GLU"/>
    <property type="match status" value="1"/>
</dbReference>
<evidence type="ECO:0000256" key="2">
    <source>
        <dbReference type="ARBA" id="ARBA00023002"/>
    </source>
</evidence>
<reference evidence="7" key="1">
    <citation type="submission" date="2015-07" db="EMBL/GenBank/DDBJ databases">
        <title>Complete genome sequence and phylogenetic analysis of Limnochorda pilosa.</title>
        <authorList>
            <person name="Watanabe M."/>
            <person name="Kojima H."/>
            <person name="Fukui M."/>
        </authorList>
    </citation>
    <scope>NUCLEOTIDE SEQUENCE [LARGE SCALE GENOMIC DNA]</scope>
    <source>
        <strain evidence="7">HC45</strain>
    </source>
</reference>
<dbReference type="InterPro" id="IPR016163">
    <property type="entry name" value="Ald_DH_C"/>
</dbReference>
<dbReference type="InterPro" id="IPR016162">
    <property type="entry name" value="Ald_DH_N"/>
</dbReference>
<dbReference type="PATRIC" id="fig|1555112.3.peg.440"/>
<feature type="domain" description="Aldehyde dehydrogenase" evidence="5">
    <location>
        <begin position="9"/>
        <end position="466"/>
    </location>
</feature>
<dbReference type="PANTHER" id="PTHR42991:SF1">
    <property type="entry name" value="ALDEHYDE DEHYDROGENASE"/>
    <property type="match status" value="1"/>
</dbReference>
<evidence type="ECO:0000256" key="3">
    <source>
        <dbReference type="PROSITE-ProRule" id="PRU10007"/>
    </source>
</evidence>
<accession>A0A0K2SGP1</accession>
<evidence type="ECO:0000259" key="5">
    <source>
        <dbReference type="Pfam" id="PF00171"/>
    </source>
</evidence>
<evidence type="ECO:0000313" key="7">
    <source>
        <dbReference type="Proteomes" id="UP000065807"/>
    </source>
</evidence>
<evidence type="ECO:0000313" key="6">
    <source>
        <dbReference type="EMBL" id="BAS26278.1"/>
    </source>
</evidence>
<dbReference type="KEGG" id="lpil:LIP_0421"/>
<dbReference type="STRING" id="1555112.LIP_0421"/>
<evidence type="ECO:0000256" key="1">
    <source>
        <dbReference type="ARBA" id="ARBA00009986"/>
    </source>
</evidence>
<dbReference type="GO" id="GO:0008911">
    <property type="term" value="F:lactaldehyde dehydrogenase (NAD+) activity"/>
    <property type="evidence" value="ECO:0007669"/>
    <property type="project" value="TreeGrafter"/>
</dbReference>
<dbReference type="Proteomes" id="UP000065807">
    <property type="component" value="Chromosome"/>
</dbReference>
<dbReference type="AlphaFoldDB" id="A0A0K2SGP1"/>